<dbReference type="RefSeq" id="WP_006100319.1">
    <property type="nucleotide sequence ID" value="NZ_DS989846.1"/>
</dbReference>
<protein>
    <recommendedName>
        <fullName evidence="2">peptidylprolyl isomerase</fullName>
        <ecNumber evidence="2">5.2.1.8</ecNumber>
    </recommendedName>
</protein>
<dbReference type="InterPro" id="IPR046357">
    <property type="entry name" value="PPIase_dom_sf"/>
</dbReference>
<evidence type="ECO:0000256" key="2">
    <source>
        <dbReference type="ARBA" id="ARBA00013194"/>
    </source>
</evidence>
<dbReference type="Gene3D" id="1.10.4030.10">
    <property type="entry name" value="Porin chaperone SurA, peptide-binding domain"/>
    <property type="match status" value="1"/>
</dbReference>
<evidence type="ECO:0000256" key="4">
    <source>
        <dbReference type="ARBA" id="ARBA00023110"/>
    </source>
</evidence>
<dbReference type="eggNOG" id="COG0760">
    <property type="taxonomic scope" value="Bacteria"/>
</dbReference>
<name>B4VP46_9CYAN</name>
<dbReference type="PANTHER" id="PTHR47245">
    <property type="entry name" value="PEPTIDYLPROLYL ISOMERASE"/>
    <property type="match status" value="1"/>
</dbReference>
<dbReference type="HOGENOM" id="CLU_082394_1_0_3"/>
<dbReference type="PANTHER" id="PTHR47245:SF1">
    <property type="entry name" value="FOLDASE PROTEIN PRSA"/>
    <property type="match status" value="1"/>
</dbReference>
<dbReference type="InterPro" id="IPR027304">
    <property type="entry name" value="Trigger_fact/SurA_dom_sf"/>
</dbReference>
<keyword evidence="4 6" id="KW-0697">Rotamase</keyword>
<accession>B4VP46</accession>
<dbReference type="Proteomes" id="UP000003835">
    <property type="component" value="Unassembled WGS sequence"/>
</dbReference>
<evidence type="ECO:0000256" key="6">
    <source>
        <dbReference type="PROSITE-ProRule" id="PRU00278"/>
    </source>
</evidence>
<dbReference type="EC" id="5.2.1.8" evidence="2"/>
<evidence type="ECO:0000313" key="9">
    <source>
        <dbReference type="Proteomes" id="UP000003835"/>
    </source>
</evidence>
<dbReference type="InterPro" id="IPR000297">
    <property type="entry name" value="PPIase_PpiC"/>
</dbReference>
<dbReference type="Pfam" id="PF00639">
    <property type="entry name" value="Rotamase"/>
    <property type="match status" value="1"/>
</dbReference>
<organism evidence="8 9">
    <name type="scientific">Coleofasciculus chthonoplastes PCC 7420</name>
    <dbReference type="NCBI Taxonomy" id="118168"/>
    <lineage>
        <taxon>Bacteria</taxon>
        <taxon>Bacillati</taxon>
        <taxon>Cyanobacteriota</taxon>
        <taxon>Cyanophyceae</taxon>
        <taxon>Coleofasciculales</taxon>
        <taxon>Coleofasciculaceae</taxon>
        <taxon>Coleofasciculus</taxon>
    </lineage>
</organism>
<proteinExistence type="predicted"/>
<dbReference type="OrthoDB" id="530022at2"/>
<evidence type="ECO:0000256" key="1">
    <source>
        <dbReference type="ARBA" id="ARBA00000971"/>
    </source>
</evidence>
<keyword evidence="5 6" id="KW-0413">Isomerase</keyword>
<dbReference type="GO" id="GO:0003755">
    <property type="term" value="F:peptidyl-prolyl cis-trans isomerase activity"/>
    <property type="evidence" value="ECO:0007669"/>
    <property type="project" value="UniProtKB-KW"/>
</dbReference>
<reference evidence="8 9" key="1">
    <citation type="submission" date="2008-07" db="EMBL/GenBank/DDBJ databases">
        <authorList>
            <person name="Tandeau de Marsac N."/>
            <person name="Ferriera S."/>
            <person name="Johnson J."/>
            <person name="Kravitz S."/>
            <person name="Beeson K."/>
            <person name="Sutton G."/>
            <person name="Rogers Y.-H."/>
            <person name="Friedman R."/>
            <person name="Frazier M."/>
            <person name="Venter J.C."/>
        </authorList>
    </citation>
    <scope>NUCLEOTIDE SEQUENCE [LARGE SCALE GENOMIC DNA]</scope>
    <source>
        <strain evidence="8 9">PCC 7420</strain>
    </source>
</reference>
<dbReference type="STRING" id="118168.MC7420_4847"/>
<dbReference type="AlphaFoldDB" id="B4VP46"/>
<dbReference type="InterPro" id="IPR050245">
    <property type="entry name" value="PrsA_foldase"/>
</dbReference>
<dbReference type="SUPFAM" id="SSF109998">
    <property type="entry name" value="Triger factor/SurA peptide-binding domain-like"/>
    <property type="match status" value="1"/>
</dbReference>
<evidence type="ECO:0000313" key="8">
    <source>
        <dbReference type="EMBL" id="EDX76591.1"/>
    </source>
</evidence>
<dbReference type="PROSITE" id="PS50198">
    <property type="entry name" value="PPIC_PPIASE_2"/>
    <property type="match status" value="1"/>
</dbReference>
<sequence length="245" mass="28508">MVDTGASVESEEIVEFLKQDIQYKKVCHQIWSQRVIERATQERGIVVTPEEIQAEADKQRQAMHLEKAADTLAWLADQRITPDDWEAGIRLRLLTQKLADCLFGNEVEKFFTQNRLDYEQILLYQLILASEPLARELFYEIEEGEISFYEAAHLYDIDPERKRRCGYEGKVYRWRLKPEMASAVFAAPIGEVVGPIKTDLGYHLLRAEEFIPAQLTPERSQEILNRLFGQWLESEVNYLIHSESS</sequence>
<dbReference type="Gene3D" id="3.10.50.40">
    <property type="match status" value="1"/>
</dbReference>
<comment type="catalytic activity">
    <reaction evidence="1">
        <text>[protein]-peptidylproline (omega=180) = [protein]-peptidylproline (omega=0)</text>
        <dbReference type="Rhea" id="RHEA:16237"/>
        <dbReference type="Rhea" id="RHEA-COMP:10747"/>
        <dbReference type="Rhea" id="RHEA-COMP:10748"/>
        <dbReference type="ChEBI" id="CHEBI:83833"/>
        <dbReference type="ChEBI" id="CHEBI:83834"/>
        <dbReference type="EC" id="5.2.1.8"/>
    </reaction>
</comment>
<keyword evidence="9" id="KW-1185">Reference proteome</keyword>
<evidence type="ECO:0000259" key="7">
    <source>
        <dbReference type="PROSITE" id="PS50198"/>
    </source>
</evidence>
<evidence type="ECO:0000256" key="3">
    <source>
        <dbReference type="ARBA" id="ARBA00022729"/>
    </source>
</evidence>
<keyword evidence="3" id="KW-0732">Signal</keyword>
<dbReference type="EMBL" id="DS989846">
    <property type="protein sequence ID" value="EDX76591.1"/>
    <property type="molecule type" value="Genomic_DNA"/>
</dbReference>
<feature type="domain" description="PpiC" evidence="7">
    <location>
        <begin position="118"/>
        <end position="209"/>
    </location>
</feature>
<dbReference type="SUPFAM" id="SSF54534">
    <property type="entry name" value="FKBP-like"/>
    <property type="match status" value="1"/>
</dbReference>
<evidence type="ECO:0000256" key="5">
    <source>
        <dbReference type="ARBA" id="ARBA00023235"/>
    </source>
</evidence>
<gene>
    <name evidence="8" type="ORF">MC7420_4847</name>
</gene>